<keyword evidence="7" id="KW-0346">Stress response</keyword>
<dbReference type="InterPro" id="IPR012933">
    <property type="entry name" value="HicA_mRNA_interferase"/>
</dbReference>
<dbReference type="InterPro" id="IPR038570">
    <property type="entry name" value="HicA_sf"/>
</dbReference>
<evidence type="ECO:0000256" key="7">
    <source>
        <dbReference type="ARBA" id="ARBA00023016"/>
    </source>
</evidence>
<dbReference type="GO" id="GO:0016787">
    <property type="term" value="F:hydrolase activity"/>
    <property type="evidence" value="ECO:0007669"/>
    <property type="project" value="UniProtKB-KW"/>
</dbReference>
<evidence type="ECO:0000256" key="1">
    <source>
        <dbReference type="ARBA" id="ARBA00006620"/>
    </source>
</evidence>
<dbReference type="GO" id="GO:0003729">
    <property type="term" value="F:mRNA binding"/>
    <property type="evidence" value="ECO:0007669"/>
    <property type="project" value="InterPro"/>
</dbReference>
<dbReference type="SUPFAM" id="SSF54786">
    <property type="entry name" value="YcfA/nrd intein domain"/>
    <property type="match status" value="1"/>
</dbReference>
<keyword evidence="9" id="KW-1185">Reference proteome</keyword>
<keyword evidence="6" id="KW-0694">RNA-binding</keyword>
<dbReference type="RefSeq" id="WP_136335840.1">
    <property type="nucleotide sequence ID" value="NZ_QXMP01000008.1"/>
</dbReference>
<keyword evidence="2" id="KW-1277">Toxin-antitoxin system</keyword>
<organism evidence="8 9">
    <name type="scientific">Robertkochia marina</name>
    <dbReference type="NCBI Taxonomy" id="1227945"/>
    <lineage>
        <taxon>Bacteria</taxon>
        <taxon>Pseudomonadati</taxon>
        <taxon>Bacteroidota</taxon>
        <taxon>Flavobacteriia</taxon>
        <taxon>Flavobacteriales</taxon>
        <taxon>Flavobacteriaceae</taxon>
        <taxon>Robertkochia</taxon>
    </lineage>
</organism>
<dbReference type="EMBL" id="SSMC01000002">
    <property type="protein sequence ID" value="THD67635.1"/>
    <property type="molecule type" value="Genomic_DNA"/>
</dbReference>
<dbReference type="AlphaFoldDB" id="A0A4S3M2D3"/>
<proteinExistence type="inferred from homology"/>
<evidence type="ECO:0000313" key="9">
    <source>
        <dbReference type="Proteomes" id="UP000305939"/>
    </source>
</evidence>
<dbReference type="GO" id="GO:0004519">
    <property type="term" value="F:endonuclease activity"/>
    <property type="evidence" value="ECO:0007669"/>
    <property type="project" value="UniProtKB-KW"/>
</dbReference>
<dbReference type="OrthoDB" id="9798547at2"/>
<comment type="caution">
    <text evidence="8">The sequence shown here is derived from an EMBL/GenBank/DDBJ whole genome shotgun (WGS) entry which is preliminary data.</text>
</comment>
<name>A0A4S3M2D3_9FLAO</name>
<sequence length="62" mass="7095">MAKVSEIRRLLLKDGWYLHRHGGNHDMYRHKEKSGQITLPRHGSKELATGTMNSILKQAGLK</sequence>
<evidence type="ECO:0000313" key="8">
    <source>
        <dbReference type="EMBL" id="THD67635.1"/>
    </source>
</evidence>
<dbReference type="Proteomes" id="UP000305939">
    <property type="component" value="Unassembled WGS sequence"/>
</dbReference>
<protein>
    <submittedName>
        <fullName evidence="8">Type II toxin-antitoxin system HicA family toxin</fullName>
    </submittedName>
</protein>
<comment type="similarity">
    <text evidence="1">Belongs to the HicA mRNA interferase family.</text>
</comment>
<dbReference type="Pfam" id="PF07927">
    <property type="entry name" value="HicA_toxin"/>
    <property type="match status" value="1"/>
</dbReference>
<keyword evidence="4" id="KW-0255">Endonuclease</keyword>
<evidence type="ECO:0000256" key="5">
    <source>
        <dbReference type="ARBA" id="ARBA00022801"/>
    </source>
</evidence>
<evidence type="ECO:0000256" key="3">
    <source>
        <dbReference type="ARBA" id="ARBA00022722"/>
    </source>
</evidence>
<keyword evidence="3" id="KW-0540">Nuclease</keyword>
<gene>
    <name evidence="8" type="ORF">E7Z59_08225</name>
</gene>
<keyword evidence="5" id="KW-0378">Hydrolase</keyword>
<evidence type="ECO:0000256" key="4">
    <source>
        <dbReference type="ARBA" id="ARBA00022759"/>
    </source>
</evidence>
<evidence type="ECO:0000256" key="6">
    <source>
        <dbReference type="ARBA" id="ARBA00022884"/>
    </source>
</evidence>
<evidence type="ECO:0000256" key="2">
    <source>
        <dbReference type="ARBA" id="ARBA00022649"/>
    </source>
</evidence>
<dbReference type="Gene3D" id="3.30.920.30">
    <property type="entry name" value="Hypothetical protein"/>
    <property type="match status" value="1"/>
</dbReference>
<accession>A0A4S3M2D3</accession>
<reference evidence="8 9" key="1">
    <citation type="submission" date="2019-04" db="EMBL/GenBank/DDBJ databases">
        <title>Draft genome sequence of Robertkochia marina CC-AMO-30D.</title>
        <authorList>
            <person name="Hameed A."/>
            <person name="Lin S.-Y."/>
            <person name="Shahina M."/>
            <person name="Lai W.-A."/>
            <person name="Young C.-C."/>
        </authorList>
    </citation>
    <scope>NUCLEOTIDE SEQUENCE [LARGE SCALE GENOMIC DNA]</scope>
    <source>
        <strain evidence="8 9">CC-AMO-30D</strain>
    </source>
</reference>